<keyword evidence="3" id="KW-0175">Coiled coil</keyword>
<feature type="domain" description="Vacuolar protein sorting-associated protein 54 N-terminal" evidence="6">
    <location>
        <begin position="74"/>
        <end position="359"/>
    </location>
</feature>
<dbReference type="Pfam" id="PF10474">
    <property type="entry name" value="Syndetin_C"/>
    <property type="match status" value="1"/>
</dbReference>
<evidence type="ECO:0000259" key="5">
    <source>
        <dbReference type="Pfam" id="PF10474"/>
    </source>
</evidence>
<dbReference type="AlphaFoldDB" id="A0A4U5MGP3"/>
<dbReference type="PANTHER" id="PTHR13258:SF0">
    <property type="entry name" value="SYNDETIN"/>
    <property type="match status" value="1"/>
</dbReference>
<comment type="caution">
    <text evidence="7">The sequence shown here is derived from an EMBL/GenBank/DDBJ whole genome shotgun (WGS) entry which is preliminary data.</text>
</comment>
<evidence type="ECO:0000259" key="6">
    <source>
        <dbReference type="Pfam" id="PF10475"/>
    </source>
</evidence>
<reference evidence="7 8" key="2">
    <citation type="journal article" date="2019" name="G3 (Bethesda)">
        <title>Hybrid Assembly of the Genome of the Entomopathogenic Nematode Steinernema carpocapsae Identifies the X-Chromosome.</title>
        <authorList>
            <person name="Serra L."/>
            <person name="Macchietto M."/>
            <person name="Macias-Munoz A."/>
            <person name="McGill C.J."/>
            <person name="Rodriguez I.M."/>
            <person name="Rodriguez B."/>
            <person name="Murad R."/>
            <person name="Mortazavi A."/>
        </authorList>
    </citation>
    <scope>NUCLEOTIDE SEQUENCE [LARGE SCALE GENOMIC DNA]</scope>
    <source>
        <strain evidence="7 8">ALL</strain>
    </source>
</reference>
<organism evidence="7 8">
    <name type="scientific">Steinernema carpocapsae</name>
    <name type="common">Entomopathogenic nematode</name>
    <dbReference type="NCBI Taxonomy" id="34508"/>
    <lineage>
        <taxon>Eukaryota</taxon>
        <taxon>Metazoa</taxon>
        <taxon>Ecdysozoa</taxon>
        <taxon>Nematoda</taxon>
        <taxon>Chromadorea</taxon>
        <taxon>Rhabditida</taxon>
        <taxon>Tylenchina</taxon>
        <taxon>Panagrolaimomorpha</taxon>
        <taxon>Strongyloidoidea</taxon>
        <taxon>Steinernematidae</taxon>
        <taxon>Steinernema</taxon>
    </lineage>
</organism>
<evidence type="ECO:0000256" key="4">
    <source>
        <dbReference type="SAM" id="MobiDB-lite"/>
    </source>
</evidence>
<accession>A0A4U5MGP3</accession>
<name>A0A4U5MGP3_STECR</name>
<evidence type="ECO:0000313" key="7">
    <source>
        <dbReference type="EMBL" id="TKR68429.1"/>
    </source>
</evidence>
<dbReference type="GO" id="GO:1990745">
    <property type="term" value="C:EARP complex"/>
    <property type="evidence" value="ECO:0007669"/>
    <property type="project" value="InterPro"/>
</dbReference>
<dbReference type="InterPro" id="IPR040047">
    <property type="entry name" value="VPS50"/>
</dbReference>
<evidence type="ECO:0008006" key="9">
    <source>
        <dbReference type="Google" id="ProtNLM"/>
    </source>
</evidence>
<feature type="compositionally biased region" description="Polar residues" evidence="4">
    <location>
        <begin position="544"/>
        <end position="555"/>
    </location>
</feature>
<proteinExistence type="predicted"/>
<protein>
    <recommendedName>
        <fullName evidence="9">Syndetin C-terminal domain-containing protein</fullName>
    </recommendedName>
</protein>
<dbReference type="GO" id="GO:0015031">
    <property type="term" value="P:protein transport"/>
    <property type="evidence" value="ECO:0007669"/>
    <property type="project" value="UniProtKB-KW"/>
</dbReference>
<reference evidence="7 8" key="1">
    <citation type="journal article" date="2015" name="Genome Biol.">
        <title>Comparative genomics of Steinernema reveals deeply conserved gene regulatory networks.</title>
        <authorList>
            <person name="Dillman A.R."/>
            <person name="Macchietto M."/>
            <person name="Porter C.F."/>
            <person name="Rogers A."/>
            <person name="Williams B."/>
            <person name="Antoshechkin I."/>
            <person name="Lee M.M."/>
            <person name="Goodwin Z."/>
            <person name="Lu X."/>
            <person name="Lewis E.E."/>
            <person name="Goodrich-Blair H."/>
            <person name="Stock S.P."/>
            <person name="Adams B.J."/>
            <person name="Sternberg P.W."/>
            <person name="Mortazavi A."/>
        </authorList>
    </citation>
    <scope>NUCLEOTIDE SEQUENCE [LARGE SCALE GENOMIC DNA]</scope>
    <source>
        <strain evidence="7 8">ALL</strain>
    </source>
</reference>
<dbReference type="InterPro" id="IPR019515">
    <property type="entry name" value="VPS54_N"/>
</dbReference>
<evidence type="ECO:0000256" key="1">
    <source>
        <dbReference type="ARBA" id="ARBA00022448"/>
    </source>
</evidence>
<dbReference type="InterPro" id="IPR019514">
    <property type="entry name" value="Syndetin_C"/>
</dbReference>
<dbReference type="OrthoDB" id="10263345at2759"/>
<keyword evidence="2" id="KW-0653">Protein transport</keyword>
<dbReference type="PANTHER" id="PTHR13258">
    <property type="entry name" value="SYNDETIN"/>
    <property type="match status" value="1"/>
</dbReference>
<keyword evidence="8" id="KW-1185">Reference proteome</keyword>
<gene>
    <name evidence="7" type="ORF">L596_024418</name>
</gene>
<dbReference type="GO" id="GO:0042147">
    <property type="term" value="P:retrograde transport, endosome to Golgi"/>
    <property type="evidence" value="ECO:0007669"/>
    <property type="project" value="InterPro"/>
</dbReference>
<dbReference type="GO" id="GO:0032456">
    <property type="term" value="P:endocytic recycling"/>
    <property type="evidence" value="ECO:0007669"/>
    <property type="project" value="InterPro"/>
</dbReference>
<dbReference type="GO" id="GO:0005829">
    <property type="term" value="C:cytosol"/>
    <property type="evidence" value="ECO:0007669"/>
    <property type="project" value="GOC"/>
</dbReference>
<evidence type="ECO:0000313" key="8">
    <source>
        <dbReference type="Proteomes" id="UP000298663"/>
    </source>
</evidence>
<evidence type="ECO:0000256" key="3">
    <source>
        <dbReference type="ARBA" id="ARBA00023054"/>
    </source>
</evidence>
<dbReference type="STRING" id="34508.A0A4U5MGP3"/>
<dbReference type="GO" id="GO:0000149">
    <property type="term" value="F:SNARE binding"/>
    <property type="evidence" value="ECO:0007669"/>
    <property type="project" value="TreeGrafter"/>
</dbReference>
<feature type="domain" description="Syndetin C-terminal" evidence="5">
    <location>
        <begin position="696"/>
        <end position="929"/>
    </location>
</feature>
<sequence>MDLIKKSISNTLQTIQSSSVLFHDSVDHGSPVNSSSASTSSAIEYSANSAGFEQQKIVKKPKGEPPMGEETVLKSIAGDYFQDEGFDAIDLELKKMLYDEFSIEYVERERLRLKRQLQVVSKKISALILANSPSYSAQMDQISQMRSEVGSIVETVSAIREELNDVKMQCHNGLEILANDRKKRLLERLKKTLLAMKTLHETEYRLKELIQNGEFPTAIRICVEAKNAASDYSHFSCIGELSEKLTKIMESIECELDDALASIATVFNPDRYALIHAGYKILERESIMAVKLVGFFRATLESSARSVLIDRLKSKPPRSPPETLSYEQLCENLPIDGMLECVRELGFVTCKILFVYQSVLRHHVDEDDRLTCGSLSEDVDFKGIVQTTLTENLYSIFKTASSKFNTLLCCHDLSMLKFDQFLDIVEMSNRFKKFGRDHFGNTCGEVSMSLEKQTILYFGRYHRERMDELRMFLENEVFALCPVPMQFTLFDLQEFFFLKESSTDFDAVNNSQSLNDQCGLGEQLDFTLIPIDAPNPFAQVESAKQNGLNRSASTDDSGDETPDRPKSLLSPVSDVDDPAMTHIMPNLCNTALNLLKFFGRYIKMTSVFHSIADEAMISITQLFNYFFYSVFKFFGSDSALVDFDIQDCPGKLKSVIEEIRSALVVSEDDGLEKNGVRIHECELSPIVELSSPNECFALAERVVAVESVVFVAKQLDLIKPVVESLLSSDRKSSLMERFYNDIIPSAVYLRDCVYGAVASKSLKFREFIHLVSTTKWDVNELQSQHSAYVDFLLEDMRSFSLRFERIASLVHISRPVRTVLWENVIQCAFKALVQGYVDAGKKCSNEGRALMQLDLQQLVMKMETMVDLRPIPYRAYVENYIKAYYLPESSLEQWIAQHKEYTGSQMIALLNVATHVSKKARMRIISALDD</sequence>
<dbReference type="Proteomes" id="UP000298663">
    <property type="component" value="Unassembled WGS sequence"/>
</dbReference>
<dbReference type="EMBL" id="AZBU02000008">
    <property type="protein sequence ID" value="TKR68429.1"/>
    <property type="molecule type" value="Genomic_DNA"/>
</dbReference>
<dbReference type="Pfam" id="PF10475">
    <property type="entry name" value="Vps54_N"/>
    <property type="match status" value="1"/>
</dbReference>
<keyword evidence="1" id="KW-0813">Transport</keyword>
<evidence type="ECO:0000256" key="2">
    <source>
        <dbReference type="ARBA" id="ARBA00022927"/>
    </source>
</evidence>
<feature type="region of interest" description="Disordered" evidence="4">
    <location>
        <begin position="544"/>
        <end position="571"/>
    </location>
</feature>